<evidence type="ECO:0000313" key="3">
    <source>
        <dbReference type="Proteomes" id="UP000535589"/>
    </source>
</evidence>
<evidence type="ECO:0000259" key="1">
    <source>
        <dbReference type="SMART" id="SM00471"/>
    </source>
</evidence>
<feature type="domain" description="HD/PDEase" evidence="1">
    <location>
        <begin position="139"/>
        <end position="264"/>
    </location>
</feature>
<dbReference type="Pfam" id="PF07514">
    <property type="entry name" value="TraI_2"/>
    <property type="match status" value="1"/>
</dbReference>
<proteinExistence type="predicted"/>
<reference evidence="2 3" key="1">
    <citation type="submission" date="2020-04" db="EMBL/GenBank/DDBJ databases">
        <title>Vibrio sp. SM6, a novel species isolated from seawater.</title>
        <authorList>
            <person name="Wang X."/>
        </authorList>
    </citation>
    <scope>NUCLEOTIDE SEQUENCE [LARGE SCALE GENOMIC DNA]</scope>
    <source>
        <strain evidence="2 3">SM6</strain>
    </source>
</reference>
<dbReference type="SUPFAM" id="SSF109604">
    <property type="entry name" value="HD-domain/PDEase-like"/>
    <property type="match status" value="1"/>
</dbReference>
<protein>
    <submittedName>
        <fullName evidence="2">HD domain-containing protein</fullName>
    </submittedName>
</protein>
<dbReference type="Proteomes" id="UP000535589">
    <property type="component" value="Unassembled WGS sequence"/>
</dbReference>
<dbReference type="RefSeq" id="WP_168837182.1">
    <property type="nucleotide sequence ID" value="NZ_JABAIK010000015.1"/>
</dbReference>
<sequence>MRAIIAVVSDHLAFPVSASLVKLEGDFGSVLLSRKALAPLEIQVGMTLYIEFKSSSFCFRGRGVKHAEVLEHLAGESLIKSLPFSHSSELREGYRHLTYLIREISHPDLHSFKIKLQNDQTLLKGLLTLPASYRHHHSYASGLLIHSLEVAYSALGSFNGFHSCNIERQLLIIGALFHDIGKTAHYLDTGECRYIPNAHESCNIGIMYTELQALHKHQPLWYEILMTALQPSTYLKKTVCVIADAVHYADRLSAAKNINAQIFSNCPSGYYFSMHDNRRYLRSIAP</sequence>
<gene>
    <name evidence="2" type="ORF">HGP28_14440</name>
</gene>
<accession>A0A7X8TT44</accession>
<name>A0A7X8TT44_9VIBR</name>
<keyword evidence="3" id="KW-1185">Reference proteome</keyword>
<dbReference type="InterPro" id="IPR011119">
    <property type="entry name" value="Unchr_helicase_relaxase_TraI"/>
</dbReference>
<dbReference type="Gene3D" id="1.10.3210.40">
    <property type="match status" value="1"/>
</dbReference>
<dbReference type="InterPro" id="IPR003607">
    <property type="entry name" value="HD/PDEase_dom"/>
</dbReference>
<comment type="caution">
    <text evidence="2">The sequence shown here is derived from an EMBL/GenBank/DDBJ whole genome shotgun (WGS) entry which is preliminary data.</text>
</comment>
<evidence type="ECO:0000313" key="2">
    <source>
        <dbReference type="EMBL" id="NLS14087.1"/>
    </source>
</evidence>
<organism evidence="2 3">
    <name type="scientific">Vibrio agarilyticus</name>
    <dbReference type="NCBI Taxonomy" id="2726741"/>
    <lineage>
        <taxon>Bacteria</taxon>
        <taxon>Pseudomonadati</taxon>
        <taxon>Pseudomonadota</taxon>
        <taxon>Gammaproteobacteria</taxon>
        <taxon>Vibrionales</taxon>
        <taxon>Vibrionaceae</taxon>
        <taxon>Vibrio</taxon>
    </lineage>
</organism>
<dbReference type="SMART" id="SM00471">
    <property type="entry name" value="HDc"/>
    <property type="match status" value="1"/>
</dbReference>
<dbReference type="CDD" id="cd00077">
    <property type="entry name" value="HDc"/>
    <property type="match status" value="1"/>
</dbReference>
<dbReference type="EMBL" id="JABAIK010000015">
    <property type="protein sequence ID" value="NLS14087.1"/>
    <property type="molecule type" value="Genomic_DNA"/>
</dbReference>
<dbReference type="AlphaFoldDB" id="A0A7X8TT44"/>